<evidence type="ECO:0000256" key="1">
    <source>
        <dbReference type="SAM" id="MobiDB-lite"/>
    </source>
</evidence>
<evidence type="ECO:0000259" key="2">
    <source>
        <dbReference type="Pfam" id="PF14613"/>
    </source>
</evidence>
<dbReference type="OMA" id="EWRSEAY"/>
<dbReference type="PANTHER" id="PTHR31138:SF1">
    <property type="entry name" value="PDZ DOMAIN-CONTAINING PROTEIN"/>
    <property type="match status" value="1"/>
</dbReference>
<accession>A0A2H3JU74</accession>
<dbReference type="GO" id="GO:0008289">
    <property type="term" value="F:lipid binding"/>
    <property type="evidence" value="ECO:0007669"/>
    <property type="project" value="InterPro"/>
</dbReference>
<dbReference type="SUPFAM" id="SSF55394">
    <property type="entry name" value="Bactericidal permeability-increasing protein, BPI"/>
    <property type="match status" value="1"/>
</dbReference>
<dbReference type="STRING" id="742152.A0A2H3JU74"/>
<keyword evidence="5" id="KW-1185">Reference proteome</keyword>
<feature type="region of interest" description="Disordered" evidence="1">
    <location>
        <begin position="200"/>
        <end position="283"/>
    </location>
</feature>
<feature type="domain" description="HAM1-like N-terminal" evidence="3">
    <location>
        <begin position="15"/>
        <end position="668"/>
    </location>
</feature>
<dbReference type="OrthoDB" id="19394at2759"/>
<feature type="compositionally biased region" description="Basic and acidic residues" evidence="1">
    <location>
        <begin position="200"/>
        <end position="210"/>
    </location>
</feature>
<sequence>MSLPQASRDVSDRPAQGSVVEPINRDRKNADVDRKLRLYGVATAMRESRLPTNTQIDAMLDYSLAHSPVPTDKLSESGRTLIQDVREILETTRQIVKEKNADELLQNFVWHTRNTDTSRAKKDPNEVVPVSQDKIQADADQATQHLRTLASLVLTNAEVRKLVSDFGIIGRDLLAHGASKAAELARPDEERLRQVDEPAPDHKFISEGGREIGPNETPVPEARVPGTEHRIAQDPSSELGEGTAIKTESGDVIRGDEAADQAQQTKQELSERARYEAQRQKEDVQENIYDNDADVTSKRVRFQNKVAGVRDQITGRVPEEHRNKVNEHATRAKNFLSDEYFPQERRDQLVYRLKKVIIECQNHKDYQESIRWLLDTSAEYVSHGQTVADHGKDSHQQLTSDSNLKQATYELRTLLERFAGGVSLDIIGDAMRALYEDSRNDEGLRTWFREVNEFARECLMQPGYVLDDQCNERANQLRESGRQYYDGKYQGHFDNLWSELADWFAAWGDDPLNRRFGQDWARLTKDLLFDSEGSLKFKPELWRDIRKVILPSMIDQVGYVPIPRIEYTDDSLDLVLENLALSGRNVFPNLVTLDAHNHMKFSPYDGINDEQHHEFVLTLGQIQADLRDVAFFYHKKTGMPKMSDSGIADVLLGGSGMTITAHLASAHDPTSVFAVKDVTVKVDTLKFAVRDSKHDALYKTLAPLATGLVKRQLQKAVGGAVRTALEYLDGELVAVRDQMAEAKASEDGSRTQVLKQQLAAKKDKAQGKTEEKGGQFKVVAQPGTEIMPEQGHPEGWVGRARERVNVAHKGEEWRSDAYNIV</sequence>
<dbReference type="Pfam" id="PF19343">
    <property type="entry name" value="HAM1_N"/>
    <property type="match status" value="1"/>
</dbReference>
<dbReference type="Gene3D" id="3.15.10.10">
    <property type="entry name" value="Bactericidal permeability-increasing protein, domain 1"/>
    <property type="match status" value="1"/>
</dbReference>
<organism evidence="4 5">
    <name type="scientific">Wolfiporia cocos (strain MD-104)</name>
    <name type="common">Brown rot fungus</name>
    <dbReference type="NCBI Taxonomy" id="742152"/>
    <lineage>
        <taxon>Eukaryota</taxon>
        <taxon>Fungi</taxon>
        <taxon>Dikarya</taxon>
        <taxon>Basidiomycota</taxon>
        <taxon>Agaricomycotina</taxon>
        <taxon>Agaricomycetes</taxon>
        <taxon>Polyporales</taxon>
        <taxon>Phaeolaceae</taxon>
        <taxon>Wolfiporia</taxon>
    </lineage>
</organism>
<feature type="compositionally biased region" description="Basic and acidic residues" evidence="1">
    <location>
        <begin position="268"/>
        <end position="283"/>
    </location>
</feature>
<evidence type="ECO:0000259" key="3">
    <source>
        <dbReference type="Pfam" id="PF19343"/>
    </source>
</evidence>
<proteinExistence type="predicted"/>
<dbReference type="InterPro" id="IPR017943">
    <property type="entry name" value="Bactericidal_perm-incr_a/b_dom"/>
</dbReference>
<evidence type="ECO:0000313" key="4">
    <source>
        <dbReference type="EMBL" id="PCH43513.1"/>
    </source>
</evidence>
<feature type="domain" description="HAM1-like C-terminal" evidence="2">
    <location>
        <begin position="680"/>
        <end position="821"/>
    </location>
</feature>
<dbReference type="AlphaFoldDB" id="A0A2H3JU74"/>
<dbReference type="InterPro" id="IPR045967">
    <property type="entry name" value="HAM1-like_N"/>
</dbReference>
<feature type="region of interest" description="Disordered" evidence="1">
    <location>
        <begin position="1"/>
        <end position="26"/>
    </location>
</feature>
<feature type="compositionally biased region" description="Basic and acidic residues" evidence="1">
    <location>
        <begin position="248"/>
        <end position="257"/>
    </location>
</feature>
<name>A0A2H3JU74_WOLCO</name>
<reference evidence="4 5" key="1">
    <citation type="journal article" date="2012" name="Science">
        <title>The Paleozoic origin of enzymatic lignin decomposition reconstructed from 31 fungal genomes.</title>
        <authorList>
            <person name="Floudas D."/>
            <person name="Binder M."/>
            <person name="Riley R."/>
            <person name="Barry K."/>
            <person name="Blanchette R.A."/>
            <person name="Henrissat B."/>
            <person name="Martinez A.T."/>
            <person name="Otillar R."/>
            <person name="Spatafora J.W."/>
            <person name="Yadav J.S."/>
            <person name="Aerts A."/>
            <person name="Benoit I."/>
            <person name="Boyd A."/>
            <person name="Carlson A."/>
            <person name="Copeland A."/>
            <person name="Coutinho P.M."/>
            <person name="de Vries R.P."/>
            <person name="Ferreira P."/>
            <person name="Findley K."/>
            <person name="Foster B."/>
            <person name="Gaskell J."/>
            <person name="Glotzer D."/>
            <person name="Gorecki P."/>
            <person name="Heitman J."/>
            <person name="Hesse C."/>
            <person name="Hori C."/>
            <person name="Igarashi K."/>
            <person name="Jurgens J.A."/>
            <person name="Kallen N."/>
            <person name="Kersten P."/>
            <person name="Kohler A."/>
            <person name="Kuees U."/>
            <person name="Kumar T.K.A."/>
            <person name="Kuo A."/>
            <person name="LaButti K."/>
            <person name="Larrondo L.F."/>
            <person name="Lindquist E."/>
            <person name="Ling A."/>
            <person name="Lombard V."/>
            <person name="Lucas S."/>
            <person name="Lundell T."/>
            <person name="Martin R."/>
            <person name="McLaughlin D.J."/>
            <person name="Morgenstern I."/>
            <person name="Morin E."/>
            <person name="Murat C."/>
            <person name="Nagy L.G."/>
            <person name="Nolan M."/>
            <person name="Ohm R.A."/>
            <person name="Patyshakuliyeva A."/>
            <person name="Rokas A."/>
            <person name="Ruiz-Duenas F.J."/>
            <person name="Sabat G."/>
            <person name="Salamov A."/>
            <person name="Samejima M."/>
            <person name="Schmutz J."/>
            <person name="Slot J.C."/>
            <person name="St John F."/>
            <person name="Stenlid J."/>
            <person name="Sun H."/>
            <person name="Sun S."/>
            <person name="Syed K."/>
            <person name="Tsang A."/>
            <person name="Wiebenga A."/>
            <person name="Young D."/>
            <person name="Pisabarro A."/>
            <person name="Eastwood D.C."/>
            <person name="Martin F."/>
            <person name="Cullen D."/>
            <person name="Grigoriev I.V."/>
            <person name="Hibbett D.S."/>
        </authorList>
    </citation>
    <scope>NUCLEOTIDE SEQUENCE [LARGE SCALE GENOMIC DNA]</scope>
    <source>
        <strain evidence="4 5">MD-104</strain>
    </source>
</reference>
<dbReference type="PANTHER" id="PTHR31138">
    <property type="entry name" value="CHROMOSOME 19, WHOLE GENOME SHOTGUN SEQUENCE"/>
    <property type="match status" value="1"/>
</dbReference>
<dbReference type="EMBL" id="KB468146">
    <property type="protein sequence ID" value="PCH43513.1"/>
    <property type="molecule type" value="Genomic_DNA"/>
</dbReference>
<protein>
    <submittedName>
        <fullName evidence="4">Uncharacterized protein</fullName>
    </submittedName>
</protein>
<dbReference type="Proteomes" id="UP000218811">
    <property type="component" value="Unassembled WGS sequence"/>
</dbReference>
<dbReference type="InterPro" id="IPR027842">
    <property type="entry name" value="HAM1-like_C"/>
</dbReference>
<evidence type="ECO:0000313" key="5">
    <source>
        <dbReference type="Proteomes" id="UP000218811"/>
    </source>
</evidence>
<gene>
    <name evidence="4" type="ORF">WOLCODRAFT_164502</name>
</gene>
<dbReference type="Pfam" id="PF14613">
    <property type="entry name" value="HAM1_C"/>
    <property type="match status" value="1"/>
</dbReference>